<reference evidence="2" key="1">
    <citation type="submission" date="2017-08" db="EMBL/GenBank/DDBJ databases">
        <title>A dynamic microbial community with high functional redundancy inhabits the cold, oxic subseafloor aquifer.</title>
        <authorList>
            <person name="Tully B.J."/>
            <person name="Wheat C.G."/>
            <person name="Glazer B.T."/>
            <person name="Huber J.A."/>
        </authorList>
    </citation>
    <scope>NUCLEOTIDE SEQUENCE [LARGE SCALE GENOMIC DNA]</scope>
</reference>
<name>A0A2A4T2S1_9DELT</name>
<dbReference type="AlphaFoldDB" id="A0A2A4T2S1"/>
<evidence type="ECO:0000313" key="1">
    <source>
        <dbReference type="EMBL" id="PCI27930.1"/>
    </source>
</evidence>
<sequence length="142" mass="16259">MTQSSDLVLQELVWKKQELVRQLLLASQKYALPQQEAAAEEILKSRAELIPFLELNDRCIEQREGEIGCLAKIQEKELYQDINFMIQAIADNNQIGILLLEEEKKVLTLEKKQLERGNKVSGYLKQQSSFKPMFSSKTSTAS</sequence>
<dbReference type="EMBL" id="NVSR01000045">
    <property type="protein sequence ID" value="PCI27930.1"/>
    <property type="molecule type" value="Genomic_DNA"/>
</dbReference>
<evidence type="ECO:0000313" key="2">
    <source>
        <dbReference type="Proteomes" id="UP000218113"/>
    </source>
</evidence>
<protein>
    <submittedName>
        <fullName evidence="1">Uncharacterized protein</fullName>
    </submittedName>
</protein>
<accession>A0A2A4T2S1</accession>
<proteinExistence type="predicted"/>
<comment type="caution">
    <text evidence="1">The sequence shown here is derived from an EMBL/GenBank/DDBJ whole genome shotgun (WGS) entry which is preliminary data.</text>
</comment>
<gene>
    <name evidence="1" type="ORF">COB67_07495</name>
</gene>
<dbReference type="Proteomes" id="UP000218113">
    <property type="component" value="Unassembled WGS sequence"/>
</dbReference>
<organism evidence="1 2">
    <name type="scientific">SAR324 cluster bacterium</name>
    <dbReference type="NCBI Taxonomy" id="2024889"/>
    <lineage>
        <taxon>Bacteria</taxon>
        <taxon>Deltaproteobacteria</taxon>
        <taxon>SAR324 cluster</taxon>
    </lineage>
</organism>